<dbReference type="Gene3D" id="3.40.605.10">
    <property type="entry name" value="Aldehyde Dehydrogenase, Chain A, domain 1"/>
    <property type="match status" value="1"/>
</dbReference>
<dbReference type="InterPro" id="IPR029510">
    <property type="entry name" value="Ald_DH_CS_GLU"/>
</dbReference>
<reference evidence="6" key="1">
    <citation type="submission" date="2020-05" db="EMBL/GenBank/DDBJ databases">
        <authorList>
            <person name="Chiriac C."/>
            <person name="Salcher M."/>
            <person name="Ghai R."/>
            <person name="Kavagutti S V."/>
        </authorList>
    </citation>
    <scope>NUCLEOTIDE SEQUENCE</scope>
</reference>
<dbReference type="FunFam" id="3.40.309.10:FF:000012">
    <property type="entry name" value="Betaine aldehyde dehydrogenase"/>
    <property type="match status" value="1"/>
</dbReference>
<evidence type="ECO:0000256" key="2">
    <source>
        <dbReference type="ARBA" id="ARBA00023002"/>
    </source>
</evidence>
<evidence type="ECO:0000256" key="1">
    <source>
        <dbReference type="ARBA" id="ARBA00009986"/>
    </source>
</evidence>
<dbReference type="InterPro" id="IPR015590">
    <property type="entry name" value="Aldehyde_DH_dom"/>
</dbReference>
<dbReference type="SUPFAM" id="SSF53720">
    <property type="entry name" value="ALDH-like"/>
    <property type="match status" value="1"/>
</dbReference>
<dbReference type="FunFam" id="3.40.605.10:FF:000007">
    <property type="entry name" value="NAD/NADP-dependent betaine aldehyde dehydrogenase"/>
    <property type="match status" value="1"/>
</dbReference>
<evidence type="ECO:0000313" key="6">
    <source>
        <dbReference type="EMBL" id="CAB4681746.1"/>
    </source>
</evidence>
<dbReference type="GO" id="GO:0016620">
    <property type="term" value="F:oxidoreductase activity, acting on the aldehyde or oxo group of donors, NAD or NADP as acceptor"/>
    <property type="evidence" value="ECO:0007669"/>
    <property type="project" value="InterPro"/>
</dbReference>
<comment type="pathway">
    <text evidence="4">Amine and polyamine biosynthesis; betaine biosynthesis via choline pathway; betaine from betaine aldehyde: step 1/1.</text>
</comment>
<dbReference type="Pfam" id="PF00171">
    <property type="entry name" value="Aldedh"/>
    <property type="match status" value="1"/>
</dbReference>
<dbReference type="InterPro" id="IPR016161">
    <property type="entry name" value="Ald_DH/histidinol_DH"/>
</dbReference>
<feature type="domain" description="Aldehyde dehydrogenase" evidence="5">
    <location>
        <begin position="14"/>
        <end position="476"/>
    </location>
</feature>
<dbReference type="InterPro" id="IPR016160">
    <property type="entry name" value="Ald_DH_CS_CYS"/>
</dbReference>
<dbReference type="AlphaFoldDB" id="A0A6J6N6H6"/>
<dbReference type="Gene3D" id="3.40.309.10">
    <property type="entry name" value="Aldehyde Dehydrogenase, Chain A, domain 2"/>
    <property type="match status" value="1"/>
</dbReference>
<dbReference type="InterPro" id="IPR016162">
    <property type="entry name" value="Ald_DH_N"/>
</dbReference>
<organism evidence="6">
    <name type="scientific">freshwater metagenome</name>
    <dbReference type="NCBI Taxonomy" id="449393"/>
    <lineage>
        <taxon>unclassified sequences</taxon>
        <taxon>metagenomes</taxon>
        <taxon>ecological metagenomes</taxon>
    </lineage>
</organism>
<gene>
    <name evidence="6" type="ORF">UFOPK2359_00742</name>
</gene>
<dbReference type="PROSITE" id="PS00070">
    <property type="entry name" value="ALDEHYDE_DEHYDR_CYS"/>
    <property type="match status" value="1"/>
</dbReference>
<proteinExistence type="inferred from homology"/>
<protein>
    <submittedName>
        <fullName evidence="6">Unannotated protein</fullName>
    </submittedName>
</protein>
<evidence type="ECO:0000256" key="4">
    <source>
        <dbReference type="ARBA" id="ARBA00037921"/>
    </source>
</evidence>
<evidence type="ECO:0000259" key="5">
    <source>
        <dbReference type="Pfam" id="PF00171"/>
    </source>
</evidence>
<name>A0A6J6N6H6_9ZZZZ</name>
<dbReference type="EMBL" id="CAEZXG010000040">
    <property type="protein sequence ID" value="CAB4681746.1"/>
    <property type="molecule type" value="Genomic_DNA"/>
</dbReference>
<dbReference type="PROSITE" id="PS00687">
    <property type="entry name" value="ALDEHYDE_DEHYDR_GLU"/>
    <property type="match status" value="1"/>
</dbReference>
<keyword evidence="3" id="KW-0520">NAD</keyword>
<sequence length="492" mass="52357">MVATLFINGAWKPAADGGAHDVHSPHDQRVVATVSQATQSDVLDAISAARTSFDSGVFTSWSFKERSALVAKIADLLERDADLVARKESDDTGKRFIEAQYDIADVIATFRHFAALGAKEHDRSVDVGLAHVTSRIVHEPLGVASLIGPWNYPLLQIAWKVAPALVAGCSFIVKPSELTPQSAIALIKIIEEAGTPNGVANLILGPGSVVGTPLINDPRVDLVSFTGGLTTGQTIMTAAAKTIKKLALELGGKNPHIIFADADIDAAIDNAVTAAFLHSGQVCSAGTRLLVERSIHDRVVTEIVRRAAQIRLGGPDDLTAETGPLISQSHLRNVTEYVEKGIAEGATLLVGGKRSDLPEHANGWYFVPTVLDNCTTQMSCVQDESFGPVMTVEVFDTEAEAVALGNDTVFGLSGGVWSGDSAKAARVASALRHGTIWVNDFGPYRPAAEWGGYKQSGIGRELGEHGLGEYLEIKHIWTNNSPSRSGWFSDPT</sequence>
<comment type="similarity">
    <text evidence="1">Belongs to the aldehyde dehydrogenase family.</text>
</comment>
<dbReference type="PANTHER" id="PTHR43860">
    <property type="entry name" value="BETAINE ALDEHYDE DEHYDROGENASE"/>
    <property type="match status" value="1"/>
</dbReference>
<dbReference type="PANTHER" id="PTHR43860:SF2">
    <property type="entry name" value="BETAINE ALDEHYDE DEHYDROGENASE-RELATED"/>
    <property type="match status" value="1"/>
</dbReference>
<accession>A0A6J6N6H6</accession>
<keyword evidence="2" id="KW-0560">Oxidoreductase</keyword>
<dbReference type="InterPro" id="IPR016163">
    <property type="entry name" value="Ald_DH_C"/>
</dbReference>
<evidence type="ECO:0000256" key="3">
    <source>
        <dbReference type="ARBA" id="ARBA00023027"/>
    </source>
</evidence>